<keyword evidence="4" id="KW-1185">Reference proteome</keyword>
<proteinExistence type="predicted"/>
<reference evidence="3 4" key="1">
    <citation type="submission" date="2015-09" db="EMBL/GenBank/DDBJ databases">
        <title>Draft genome sequence of Aliiroseovarius crassostreae CV919-312TSm, the causative agent of Roseovarius Oyster Disease (formerly Juvenile Oyster Disease).</title>
        <authorList>
            <person name="Kessner L."/>
            <person name="Spinard E."/>
            <person name="Nelson D."/>
        </authorList>
    </citation>
    <scope>NUCLEOTIDE SEQUENCE [LARGE SCALE GENOMIC DNA]</scope>
    <source>
        <strain evidence="3 4">CV919-312</strain>
    </source>
</reference>
<dbReference type="OrthoDB" id="9798761at2"/>
<evidence type="ECO:0000313" key="3">
    <source>
        <dbReference type="EMBL" id="KPN64772.1"/>
    </source>
</evidence>
<comment type="caution">
    <text evidence="3">The sequence shown here is derived from an EMBL/GenBank/DDBJ whole genome shotgun (WGS) entry which is preliminary data.</text>
</comment>
<accession>A0A0P7KL90</accession>
<gene>
    <name evidence="3" type="ORF">AKJ29_05910</name>
</gene>
<dbReference type="Pfam" id="PF07510">
    <property type="entry name" value="GmrSD_C"/>
    <property type="match status" value="1"/>
</dbReference>
<protein>
    <recommendedName>
        <fullName evidence="5">DUF262 domain-containing protein</fullName>
    </recommendedName>
</protein>
<evidence type="ECO:0000259" key="1">
    <source>
        <dbReference type="Pfam" id="PF03235"/>
    </source>
</evidence>
<dbReference type="EMBL" id="LKBA01000001">
    <property type="protein sequence ID" value="KPN64772.1"/>
    <property type="molecule type" value="Genomic_DNA"/>
</dbReference>
<dbReference type="STRING" id="154981.AKJ29_05910"/>
<dbReference type="Proteomes" id="UP000050471">
    <property type="component" value="Unassembled WGS sequence"/>
</dbReference>
<dbReference type="PANTHER" id="PTHR35149">
    <property type="entry name" value="SLL5132 PROTEIN"/>
    <property type="match status" value="1"/>
</dbReference>
<feature type="domain" description="GmrSD restriction endonucleases C-terminal" evidence="2">
    <location>
        <begin position="463"/>
        <end position="598"/>
    </location>
</feature>
<evidence type="ECO:0000259" key="2">
    <source>
        <dbReference type="Pfam" id="PF07510"/>
    </source>
</evidence>
<organism evidence="3 4">
    <name type="scientific">Aliiroseovarius crassostreae</name>
    <dbReference type="NCBI Taxonomy" id="154981"/>
    <lineage>
        <taxon>Bacteria</taxon>
        <taxon>Pseudomonadati</taxon>
        <taxon>Pseudomonadota</taxon>
        <taxon>Alphaproteobacteria</taxon>
        <taxon>Rhodobacterales</taxon>
        <taxon>Paracoccaceae</taxon>
        <taxon>Aliiroseovarius</taxon>
    </lineage>
</organism>
<dbReference type="RefSeq" id="WP_055187251.1">
    <property type="nucleotide sequence ID" value="NZ_FPBS01000016.1"/>
</dbReference>
<feature type="domain" description="GmrSD restriction endonucleases N-terminal" evidence="1">
    <location>
        <begin position="19"/>
        <end position="258"/>
    </location>
</feature>
<evidence type="ECO:0008006" key="5">
    <source>
        <dbReference type="Google" id="ProtNLM"/>
    </source>
</evidence>
<dbReference type="InterPro" id="IPR011089">
    <property type="entry name" value="GmrSD_C"/>
</dbReference>
<dbReference type="AlphaFoldDB" id="A0A0P7KL90"/>
<sequence length="608" mass="68817">MEKVSDLLCQRATPTTVSALFGGMTLFRVPAYQRAYEWENEQIDAFIDDVRRCWQRRINGERERHFFGSVVTSPKDPGGLVRPRREVIDGQQRFATFLLFVASLRQHCLSASELFREGSPELASALSTMAETLFSRFIMNKDLEFMETKDVYPLTLNDTDDAVFKGLLRGDDVQAAAPSHRRLEAAYEACFAMLQERRDATGSPEREFNALNQFYASALEDWEVVHIEANAPEHASLIFRVLNNRGLPVSDCDLLRATTMERAGQRLEAAERDQLAAAWKEIGGIAPNPDAYLVLAYQARTGRRFNIARTSTEFEAMHFEELSSGELLGAADARALVQRVEALKTDMLKISALAEGNIVGGGLNLSPVMSDRLAYTLRDLKQLWILPLVYAAQSLRADHQERLMCVLERFAFRYGVLARARIAEYDRKIGPMITKIRDTPNEYRLADLEAILRDLLDRYATTEALERQLDGLNYDKNKKELKYLLAISEFMSAWYNGQANGRPTVMAPNVSIDIRAMTLEHVSPQNPEEAGVEMLPHLHKIGNLTLLSEDENNRAGNRPFHNKRAILQVSRLQINQVLAENEEWGADQASARQEALTAQAMRIFDLHF</sequence>
<dbReference type="PANTHER" id="PTHR35149:SF1">
    <property type="entry name" value="DUF5655 DOMAIN-CONTAINING PROTEIN"/>
    <property type="match status" value="1"/>
</dbReference>
<dbReference type="Pfam" id="PF03235">
    <property type="entry name" value="GmrSD_N"/>
    <property type="match status" value="1"/>
</dbReference>
<name>A0A0P7KL90_9RHOB</name>
<dbReference type="InterPro" id="IPR004919">
    <property type="entry name" value="GmrSD_N"/>
</dbReference>
<evidence type="ECO:0000313" key="4">
    <source>
        <dbReference type="Proteomes" id="UP000050471"/>
    </source>
</evidence>